<dbReference type="InterPro" id="IPR020568">
    <property type="entry name" value="Ribosomal_Su5_D2-typ_SF"/>
</dbReference>
<dbReference type="GO" id="GO:0004526">
    <property type="term" value="F:ribonuclease P activity"/>
    <property type="evidence" value="ECO:0007669"/>
    <property type="project" value="UniProtKB-UniRule"/>
</dbReference>
<dbReference type="PANTHER" id="PTHR33992:SF1">
    <property type="entry name" value="RIBONUCLEASE P PROTEIN COMPONENT"/>
    <property type="match status" value="1"/>
</dbReference>
<comment type="subunit">
    <text evidence="6">Consists of a catalytic RNA component (M1 or rnpB) and a protein subunit.</text>
</comment>
<keyword evidence="5 6" id="KW-0694">RNA-binding</keyword>
<keyword evidence="1 6" id="KW-0819">tRNA processing</keyword>
<keyword evidence="3 6" id="KW-0255">Endonuclease</keyword>
<dbReference type="HAMAP" id="MF_00227">
    <property type="entry name" value="RNase_P"/>
    <property type="match status" value="1"/>
</dbReference>
<keyword evidence="2 6" id="KW-0540">Nuclease</keyword>
<accession>A0A0G0P8H6</accession>
<evidence type="ECO:0000256" key="3">
    <source>
        <dbReference type="ARBA" id="ARBA00022759"/>
    </source>
</evidence>
<evidence type="ECO:0000313" key="9">
    <source>
        <dbReference type="Proteomes" id="UP000034081"/>
    </source>
</evidence>
<evidence type="ECO:0000256" key="4">
    <source>
        <dbReference type="ARBA" id="ARBA00022801"/>
    </source>
</evidence>
<dbReference type="GO" id="GO:0001682">
    <property type="term" value="P:tRNA 5'-leader removal"/>
    <property type="evidence" value="ECO:0007669"/>
    <property type="project" value="UniProtKB-UniRule"/>
</dbReference>
<dbReference type="EMBL" id="LBVL01000005">
    <property type="protein sequence ID" value="KKQ85591.1"/>
    <property type="molecule type" value="Genomic_DNA"/>
</dbReference>
<dbReference type="GO" id="GO:0042781">
    <property type="term" value="F:3'-tRNA processing endoribonuclease activity"/>
    <property type="evidence" value="ECO:0007669"/>
    <property type="project" value="TreeGrafter"/>
</dbReference>
<dbReference type="Proteomes" id="UP000034081">
    <property type="component" value="Unassembled WGS sequence"/>
</dbReference>
<comment type="catalytic activity">
    <reaction evidence="6">
        <text>Endonucleolytic cleavage of RNA, removing 5'-extranucleotides from tRNA precursor.</text>
        <dbReference type="EC" id="3.1.26.5"/>
    </reaction>
</comment>
<evidence type="ECO:0000313" key="8">
    <source>
        <dbReference type="EMBL" id="KKQ85591.1"/>
    </source>
</evidence>
<reference evidence="8 9" key="1">
    <citation type="journal article" date="2015" name="Nature">
        <title>rRNA introns, odd ribosomes, and small enigmatic genomes across a large radiation of phyla.</title>
        <authorList>
            <person name="Brown C.T."/>
            <person name="Hug L.A."/>
            <person name="Thomas B.C."/>
            <person name="Sharon I."/>
            <person name="Castelle C.J."/>
            <person name="Singh A."/>
            <person name="Wilkins M.J."/>
            <person name="Williams K.H."/>
            <person name="Banfield J.F."/>
        </authorList>
    </citation>
    <scope>NUCLEOTIDE SEQUENCE [LARGE SCALE GENOMIC DNA]</scope>
</reference>
<proteinExistence type="inferred from homology"/>
<dbReference type="AlphaFoldDB" id="A0A0G0P8H6"/>
<dbReference type="InterPro" id="IPR000100">
    <property type="entry name" value="RNase_P"/>
</dbReference>
<evidence type="ECO:0000256" key="7">
    <source>
        <dbReference type="NCBIfam" id="TIGR00188"/>
    </source>
</evidence>
<dbReference type="SUPFAM" id="SSF54211">
    <property type="entry name" value="Ribosomal protein S5 domain 2-like"/>
    <property type="match status" value="1"/>
</dbReference>
<dbReference type="NCBIfam" id="TIGR00188">
    <property type="entry name" value="rnpA"/>
    <property type="match status" value="1"/>
</dbReference>
<keyword evidence="4 6" id="KW-0378">Hydrolase</keyword>
<comment type="function">
    <text evidence="6">RNaseP catalyzes the removal of the 5'-leader sequence from pre-tRNA to produce the mature 5'-terminus. It can also cleave other RNA substrates such as 4.5S RNA. The protein component plays an auxiliary but essential role in vivo by binding to the 5'-leader sequence and broadening the substrate specificity of the ribozyme.</text>
</comment>
<organism evidence="8 9">
    <name type="scientific">Candidatus Woesebacteria bacterium GW2011_GWB1_38_8</name>
    <dbReference type="NCBI Taxonomy" id="1618570"/>
    <lineage>
        <taxon>Bacteria</taxon>
        <taxon>Candidatus Woeseibacteriota</taxon>
    </lineage>
</organism>
<dbReference type="GO" id="GO:0030677">
    <property type="term" value="C:ribonuclease P complex"/>
    <property type="evidence" value="ECO:0007669"/>
    <property type="project" value="TreeGrafter"/>
</dbReference>
<dbReference type="STRING" id="1618570.UT08_C0005G0042"/>
<dbReference type="PANTHER" id="PTHR33992">
    <property type="entry name" value="RIBONUCLEASE P PROTEIN COMPONENT"/>
    <property type="match status" value="1"/>
</dbReference>
<dbReference type="EC" id="3.1.26.5" evidence="6 7"/>
<dbReference type="Pfam" id="PF00825">
    <property type="entry name" value="Ribonuclease_P"/>
    <property type="match status" value="1"/>
</dbReference>
<sequence>MILSSSYRLKTSKRIEEVKANGSFIQNPNFGVCIVKRGDNDNSKFAFVVSTKISKGAVHRNRINRSLHEGVRRSMYKVPKGYDFVFLAKRVLDKKSTEEIIRDVESFFAGLKL</sequence>
<dbReference type="Gene3D" id="3.30.230.10">
    <property type="match status" value="1"/>
</dbReference>
<comment type="caution">
    <text evidence="8">The sequence shown here is derived from an EMBL/GenBank/DDBJ whole genome shotgun (WGS) entry which is preliminary data.</text>
</comment>
<comment type="similarity">
    <text evidence="6">Belongs to the RnpA family.</text>
</comment>
<dbReference type="GO" id="GO:0000049">
    <property type="term" value="F:tRNA binding"/>
    <property type="evidence" value="ECO:0007669"/>
    <property type="project" value="UniProtKB-UniRule"/>
</dbReference>
<evidence type="ECO:0000256" key="2">
    <source>
        <dbReference type="ARBA" id="ARBA00022722"/>
    </source>
</evidence>
<name>A0A0G0P8H6_9BACT</name>
<gene>
    <name evidence="6" type="primary">rnpA</name>
    <name evidence="8" type="ORF">UT08_C0005G0042</name>
</gene>
<evidence type="ECO:0000256" key="5">
    <source>
        <dbReference type="ARBA" id="ARBA00022884"/>
    </source>
</evidence>
<dbReference type="InterPro" id="IPR014721">
    <property type="entry name" value="Ribsml_uS5_D2-typ_fold_subgr"/>
</dbReference>
<protein>
    <recommendedName>
        <fullName evidence="6 7">Ribonuclease P protein component</fullName>
        <shortName evidence="6">RNase P protein</shortName>
        <shortName evidence="6">RNaseP protein</shortName>
        <ecNumber evidence="6 7">3.1.26.5</ecNumber>
    </recommendedName>
    <alternativeName>
        <fullName evidence="6">Protein C5</fullName>
    </alternativeName>
</protein>
<evidence type="ECO:0000256" key="1">
    <source>
        <dbReference type="ARBA" id="ARBA00022694"/>
    </source>
</evidence>
<evidence type="ECO:0000256" key="6">
    <source>
        <dbReference type="HAMAP-Rule" id="MF_00227"/>
    </source>
</evidence>